<feature type="transmembrane region" description="Helical" evidence="8">
    <location>
        <begin position="423"/>
        <end position="444"/>
    </location>
</feature>
<feature type="transmembrane region" description="Helical" evidence="8">
    <location>
        <begin position="138"/>
        <end position="161"/>
    </location>
</feature>
<keyword evidence="8" id="KW-0769">Symport</keyword>
<comment type="subcellular location">
    <subcellularLocation>
        <location evidence="1 8">Cell membrane</location>
        <topology evidence="1 8">Multi-pass membrane protein</topology>
    </subcellularLocation>
</comment>
<keyword evidence="6 8" id="KW-1133">Transmembrane helix</keyword>
<dbReference type="PRINTS" id="PR00175">
    <property type="entry name" value="NAALASMPORT"/>
</dbReference>
<keyword evidence="10" id="KW-1185">Reference proteome</keyword>
<keyword evidence="3 8" id="KW-0813">Transport</keyword>
<evidence type="ECO:0000313" key="10">
    <source>
        <dbReference type="Proteomes" id="UP001314903"/>
    </source>
</evidence>
<feature type="transmembrane region" description="Helical" evidence="8">
    <location>
        <begin position="353"/>
        <end position="374"/>
    </location>
</feature>
<feature type="transmembrane region" description="Helical" evidence="8">
    <location>
        <begin position="297"/>
        <end position="318"/>
    </location>
</feature>
<keyword evidence="4 8" id="KW-1003">Cell membrane</keyword>
<sequence length="491" mass="52134">MDLQVIVDFLNGIIWSDFLVYLLLGTGIFFTVILKFPQVRLIKDMVSQMISGDSSDSGVSSFQGFAMALGGRVGTGNIAGVATAIGVGGPGAVFWMWAIAFLGAGSAYIESALAQVYKEEMDGEYRGGPSYYIEKGLGIKWFAVLFAISAVLGVGIFLPGVQANSIASSVGSAFGLSPYLTGAIVVGLLATVVFGGTKRIGKVAEIIVPIMAIIYIIVALVIIGVNITALPDAFMLIIRSAFGADAAFGAIIGTAISWGVKRGIYSNEAGQGTGPMAAAAAEVSHPAKQGLVQAFSVYVDTLFVCSATAFMIIITGMYNVADDAGGFLVENIPGVEIGPNYTQMAVDTLIPGFGQAFVAIALFFFAFTTLLAYYYYAETNVAYLFKGSKNHKTYFFFTKIALLAMTFYGSIRTANLAWGLGDIGVGLMAWLNIIAILMLSKVGIATLRDYEKQKAEGKDPIFVPEDLGIKNADVWKKISVKYKKKASEKVS</sequence>
<feature type="transmembrane region" description="Helical" evidence="8">
    <location>
        <begin position="394"/>
        <end position="411"/>
    </location>
</feature>
<keyword evidence="7 8" id="KW-0472">Membrane</keyword>
<comment type="similarity">
    <text evidence="2 8">Belongs to the alanine or glycine:cation symporter (AGCS) (TC 2.A.25) family.</text>
</comment>
<gene>
    <name evidence="9" type="ORF">J2Z35_001935</name>
</gene>
<dbReference type="NCBIfam" id="TIGR00835">
    <property type="entry name" value="agcS"/>
    <property type="match status" value="1"/>
</dbReference>
<keyword evidence="5 8" id="KW-0812">Transmembrane</keyword>
<evidence type="ECO:0000256" key="7">
    <source>
        <dbReference type="ARBA" id="ARBA00023136"/>
    </source>
</evidence>
<feature type="transmembrane region" description="Helical" evidence="8">
    <location>
        <begin position="94"/>
        <end position="117"/>
    </location>
</feature>
<feature type="transmembrane region" description="Helical" evidence="8">
    <location>
        <begin position="206"/>
        <end position="227"/>
    </location>
</feature>
<evidence type="ECO:0000256" key="8">
    <source>
        <dbReference type="RuleBase" id="RU363064"/>
    </source>
</evidence>
<evidence type="ECO:0000256" key="1">
    <source>
        <dbReference type="ARBA" id="ARBA00004651"/>
    </source>
</evidence>
<evidence type="ECO:0000256" key="4">
    <source>
        <dbReference type="ARBA" id="ARBA00022475"/>
    </source>
</evidence>
<dbReference type="InterPro" id="IPR001463">
    <property type="entry name" value="Na/Ala_symport"/>
</dbReference>
<feature type="transmembrane region" description="Helical" evidence="8">
    <location>
        <begin position="173"/>
        <end position="194"/>
    </location>
</feature>
<dbReference type="RefSeq" id="WP_209661190.1">
    <property type="nucleotide sequence ID" value="NZ_JAGGLI010000022.1"/>
</dbReference>
<dbReference type="Proteomes" id="UP001314903">
    <property type="component" value="Unassembled WGS sequence"/>
</dbReference>
<name>A0ABS4KK47_9FIRM</name>
<dbReference type="Gene3D" id="1.20.1740.10">
    <property type="entry name" value="Amino acid/polyamine transporter I"/>
    <property type="match status" value="1"/>
</dbReference>
<dbReference type="EMBL" id="JAGGLI010000022">
    <property type="protein sequence ID" value="MBP2028134.1"/>
    <property type="molecule type" value="Genomic_DNA"/>
</dbReference>
<comment type="caution">
    <text evidence="9">The sequence shown here is derived from an EMBL/GenBank/DDBJ whole genome shotgun (WGS) entry which is preliminary data.</text>
</comment>
<accession>A0ABS4KK47</accession>
<evidence type="ECO:0000256" key="3">
    <source>
        <dbReference type="ARBA" id="ARBA00022448"/>
    </source>
</evidence>
<evidence type="ECO:0000256" key="5">
    <source>
        <dbReference type="ARBA" id="ARBA00022692"/>
    </source>
</evidence>
<evidence type="ECO:0000256" key="2">
    <source>
        <dbReference type="ARBA" id="ARBA00009261"/>
    </source>
</evidence>
<dbReference type="PANTHER" id="PTHR30330:SF7">
    <property type="entry name" value="SODIUM_PROTON-DEPENDENT ALANINE CARRIER PROTEIN YRBD-RELATED"/>
    <property type="match status" value="1"/>
</dbReference>
<feature type="transmembrane region" description="Helical" evidence="8">
    <location>
        <begin position="12"/>
        <end position="34"/>
    </location>
</feature>
<proteinExistence type="inferred from homology"/>
<dbReference type="Pfam" id="PF01235">
    <property type="entry name" value="Na_Ala_symp"/>
    <property type="match status" value="1"/>
</dbReference>
<evidence type="ECO:0000313" key="9">
    <source>
        <dbReference type="EMBL" id="MBP2028134.1"/>
    </source>
</evidence>
<reference evidence="9 10" key="1">
    <citation type="submission" date="2021-03" db="EMBL/GenBank/DDBJ databases">
        <title>Genomic Encyclopedia of Type Strains, Phase IV (KMG-IV): sequencing the most valuable type-strain genomes for metagenomic binning, comparative biology and taxonomic classification.</title>
        <authorList>
            <person name="Goeker M."/>
        </authorList>
    </citation>
    <scope>NUCLEOTIDE SEQUENCE [LARGE SCALE GENOMIC DNA]</scope>
    <source>
        <strain evidence="9 10">DSM 27512</strain>
    </source>
</reference>
<evidence type="ECO:0000256" key="6">
    <source>
        <dbReference type="ARBA" id="ARBA00022989"/>
    </source>
</evidence>
<organism evidence="9 10">
    <name type="scientific">Acetoanaerobium pronyense</name>
    <dbReference type="NCBI Taxonomy" id="1482736"/>
    <lineage>
        <taxon>Bacteria</taxon>
        <taxon>Bacillati</taxon>
        <taxon>Bacillota</taxon>
        <taxon>Clostridia</taxon>
        <taxon>Peptostreptococcales</taxon>
        <taxon>Filifactoraceae</taxon>
        <taxon>Acetoanaerobium</taxon>
    </lineage>
</organism>
<feature type="transmembrane region" description="Helical" evidence="8">
    <location>
        <begin position="233"/>
        <end position="256"/>
    </location>
</feature>
<dbReference type="PANTHER" id="PTHR30330">
    <property type="entry name" value="AGSS FAMILY TRANSPORTER, SODIUM-ALANINE"/>
    <property type="match status" value="1"/>
</dbReference>
<protein>
    <submittedName>
        <fullName evidence="9">AGCS family alanine or glycine:cation symporter</fullName>
    </submittedName>
</protein>